<organism evidence="2 3">
    <name type="scientific">Rhizophlyctis rosea</name>
    <dbReference type="NCBI Taxonomy" id="64517"/>
    <lineage>
        <taxon>Eukaryota</taxon>
        <taxon>Fungi</taxon>
        <taxon>Fungi incertae sedis</taxon>
        <taxon>Chytridiomycota</taxon>
        <taxon>Chytridiomycota incertae sedis</taxon>
        <taxon>Chytridiomycetes</taxon>
        <taxon>Rhizophlyctidales</taxon>
        <taxon>Rhizophlyctidaceae</taxon>
        <taxon>Rhizophlyctis</taxon>
    </lineage>
</organism>
<evidence type="ECO:0000256" key="1">
    <source>
        <dbReference type="SAM" id="MobiDB-lite"/>
    </source>
</evidence>
<accession>A0AAD5WZN5</accession>
<feature type="region of interest" description="Disordered" evidence="1">
    <location>
        <begin position="151"/>
        <end position="191"/>
    </location>
</feature>
<evidence type="ECO:0000313" key="2">
    <source>
        <dbReference type="EMBL" id="KAJ3032661.1"/>
    </source>
</evidence>
<feature type="compositionally biased region" description="Low complexity" evidence="1">
    <location>
        <begin position="158"/>
        <end position="183"/>
    </location>
</feature>
<dbReference type="EMBL" id="JADGJD010002418">
    <property type="protein sequence ID" value="KAJ3032661.1"/>
    <property type="molecule type" value="Genomic_DNA"/>
</dbReference>
<feature type="region of interest" description="Disordered" evidence="1">
    <location>
        <begin position="245"/>
        <end position="264"/>
    </location>
</feature>
<evidence type="ECO:0000313" key="3">
    <source>
        <dbReference type="Proteomes" id="UP001212841"/>
    </source>
</evidence>
<proteinExistence type="predicted"/>
<keyword evidence="3" id="KW-1185">Reference proteome</keyword>
<dbReference type="AlphaFoldDB" id="A0AAD5WZN5"/>
<feature type="non-terminal residue" evidence="2">
    <location>
        <position position="414"/>
    </location>
</feature>
<feature type="compositionally biased region" description="Low complexity" evidence="1">
    <location>
        <begin position="8"/>
        <end position="22"/>
    </location>
</feature>
<feature type="compositionally biased region" description="Basic and acidic residues" evidence="1">
    <location>
        <begin position="99"/>
        <end position="108"/>
    </location>
</feature>
<protein>
    <submittedName>
        <fullName evidence="2">Uncharacterized protein</fullName>
    </submittedName>
</protein>
<feature type="region of interest" description="Disordered" evidence="1">
    <location>
        <begin position="89"/>
        <end position="126"/>
    </location>
</feature>
<dbReference type="Proteomes" id="UP001212841">
    <property type="component" value="Unassembled WGS sequence"/>
</dbReference>
<feature type="compositionally biased region" description="Low complexity" evidence="1">
    <location>
        <begin position="114"/>
        <end position="125"/>
    </location>
</feature>
<feature type="compositionally biased region" description="Basic and acidic residues" evidence="1">
    <location>
        <begin position="245"/>
        <end position="257"/>
    </location>
</feature>
<gene>
    <name evidence="2" type="ORF">HK097_005154</name>
</gene>
<name>A0AAD5WZN5_9FUNG</name>
<sequence length="414" mass="45447">MVAHLLRPSDSSSRRASVSSSSIGRPDNNNGHRRRASFADAYTHLTRAPNADFHLNRPAWLEESAYPLPPDERRATRARLADALKAGKCPKRDVRKKKGILEERRASTVEEGSMRSMSTSSMRYRSAPDLSTSYQYDASTASLEYIQLADLNPPPHRTSTSSPSSSSSAAASTSTTPPSTSPAKQHTPQYQKHLSVIASHAGWDDKIRELVLKEAHIDPTPSSPLALPTNSKHFPFLEERRRALRREGSGSGDERVNFGKGRTLSGSRSSWASKMADEVMEYYAESSRFSSVRLKRDSPPGTAPSVVRDVSPVNSVHRVVKVSPPRSVDGDRRLSVGEYSAISTGFEAGLRDIVLEATLSRSRSGELRVGRGELDEKRRLRKVRSFAEGLREVGRGASLEKGRSVSRSAPALVE</sequence>
<reference evidence="2" key="1">
    <citation type="submission" date="2020-05" db="EMBL/GenBank/DDBJ databases">
        <title>Phylogenomic resolution of chytrid fungi.</title>
        <authorList>
            <person name="Stajich J.E."/>
            <person name="Amses K."/>
            <person name="Simmons R."/>
            <person name="Seto K."/>
            <person name="Myers J."/>
            <person name="Bonds A."/>
            <person name="Quandt C.A."/>
            <person name="Barry K."/>
            <person name="Liu P."/>
            <person name="Grigoriev I."/>
            <person name="Longcore J.E."/>
            <person name="James T.Y."/>
        </authorList>
    </citation>
    <scope>NUCLEOTIDE SEQUENCE</scope>
    <source>
        <strain evidence="2">JEL0318</strain>
    </source>
</reference>
<feature type="region of interest" description="Disordered" evidence="1">
    <location>
        <begin position="1"/>
        <end position="36"/>
    </location>
</feature>
<comment type="caution">
    <text evidence="2">The sequence shown here is derived from an EMBL/GenBank/DDBJ whole genome shotgun (WGS) entry which is preliminary data.</text>
</comment>